<dbReference type="Proteomes" id="UP000050833">
    <property type="component" value="Unassembled WGS sequence"/>
</dbReference>
<dbReference type="RefSeq" id="WP_055944408.1">
    <property type="nucleotide sequence ID" value="NZ_DBGDCA010000138.1"/>
</dbReference>
<organism evidence="2 3">
    <name type="scientific">Butyribacter intestini</name>
    <dbReference type="NCBI Taxonomy" id="1703332"/>
    <lineage>
        <taxon>Bacteria</taxon>
        <taxon>Bacillati</taxon>
        <taxon>Bacillota</taxon>
        <taxon>Clostridia</taxon>
        <taxon>Lachnospirales</taxon>
        <taxon>Lachnospiraceae</taxon>
        <taxon>Butyribacter</taxon>
    </lineage>
</organism>
<name>A0AAW3JR56_9FIRM</name>
<keyword evidence="3" id="KW-1185">Reference proteome</keyword>
<dbReference type="PANTHER" id="PTHR39176">
    <property type="entry name" value="PERIPLASMIC PROTEIN-RELATED"/>
    <property type="match status" value="1"/>
</dbReference>
<gene>
    <name evidence="2" type="ORF">APZ18_09865</name>
</gene>
<dbReference type="Gene3D" id="1.20.1270.180">
    <property type="match status" value="1"/>
</dbReference>
<comment type="caution">
    <text evidence="2">The sequence shown here is derived from an EMBL/GenBank/DDBJ whole genome shotgun (WGS) entry which is preliminary data.</text>
</comment>
<dbReference type="EMBL" id="LLKB01000005">
    <property type="protein sequence ID" value="KQC85009.1"/>
    <property type="molecule type" value="Genomic_DNA"/>
</dbReference>
<dbReference type="PANTHER" id="PTHR39176:SF1">
    <property type="entry name" value="PERIPLASMIC PROTEIN"/>
    <property type="match status" value="1"/>
</dbReference>
<sequence length="147" mass="16975">MKMKSHKVLSIILVMAVVFTGINFSAVKTYAGTKSSYMKSYNKLDKKCKKKFTYSGSQYEMNKDSGEEYKLWDKELNKDYNKIKKALPNNKVKKLVASELKWIKKRDKTAKKAASGWKGGSGYTMIYNLSLTKQTKSRIKWLIKNYA</sequence>
<evidence type="ECO:0000259" key="1">
    <source>
        <dbReference type="Pfam" id="PF07007"/>
    </source>
</evidence>
<accession>A0AAW3JR56</accession>
<evidence type="ECO:0000313" key="3">
    <source>
        <dbReference type="Proteomes" id="UP000050833"/>
    </source>
</evidence>
<dbReference type="InterPro" id="IPR009739">
    <property type="entry name" value="LprI-like_N"/>
</dbReference>
<protein>
    <recommendedName>
        <fullName evidence="1">Lysozyme inhibitor LprI-like N-terminal domain-containing protein</fullName>
    </recommendedName>
</protein>
<feature type="domain" description="Lysozyme inhibitor LprI-like N-terminal" evidence="1">
    <location>
        <begin position="48"/>
        <end position="142"/>
    </location>
</feature>
<evidence type="ECO:0000313" key="2">
    <source>
        <dbReference type="EMBL" id="KQC85009.1"/>
    </source>
</evidence>
<proteinExistence type="predicted"/>
<dbReference type="Pfam" id="PF07007">
    <property type="entry name" value="LprI"/>
    <property type="match status" value="1"/>
</dbReference>
<dbReference type="AlphaFoldDB" id="A0AAW3JR56"/>
<reference evidence="2 3" key="1">
    <citation type="submission" date="2015-10" db="EMBL/GenBank/DDBJ databases">
        <title>Butyribacter intestini gen. nov., sp. nov., a butyric acid-producing bacterium of the family Lachnospiraceae isolated from the human faeces.</title>
        <authorList>
            <person name="Zou Y."/>
            <person name="Xue W."/>
            <person name="Luo G."/>
            <person name="Lv M."/>
        </authorList>
    </citation>
    <scope>NUCLEOTIDE SEQUENCE [LARGE SCALE GENOMIC DNA]</scope>
    <source>
        <strain evidence="2 3">TF01-11</strain>
    </source>
</reference>